<protein>
    <submittedName>
        <fullName evidence="1">Uncharacterized protein</fullName>
    </submittedName>
</protein>
<evidence type="ECO:0000313" key="1">
    <source>
        <dbReference type="EMBL" id="MFD2140173.1"/>
    </source>
</evidence>
<dbReference type="Proteomes" id="UP001597299">
    <property type="component" value="Unassembled WGS sequence"/>
</dbReference>
<dbReference type="RefSeq" id="WP_213353161.1">
    <property type="nucleotide sequence ID" value="NZ_JAHBGB010000033.1"/>
</dbReference>
<evidence type="ECO:0000313" key="2">
    <source>
        <dbReference type="Proteomes" id="UP001597299"/>
    </source>
</evidence>
<keyword evidence="2" id="KW-1185">Reference proteome</keyword>
<gene>
    <name evidence="1" type="ORF">ACFSNC_07180</name>
</gene>
<name>A0ABW4YVJ1_9HYPH</name>
<accession>A0ABW4YVJ1</accession>
<organism evidence="1 2">
    <name type="scientific">Ancylobacter oerskovii</name>
    <dbReference type="NCBI Taxonomy" id="459519"/>
    <lineage>
        <taxon>Bacteria</taxon>
        <taxon>Pseudomonadati</taxon>
        <taxon>Pseudomonadota</taxon>
        <taxon>Alphaproteobacteria</taxon>
        <taxon>Hyphomicrobiales</taxon>
        <taxon>Xanthobacteraceae</taxon>
        <taxon>Ancylobacter</taxon>
    </lineage>
</organism>
<proteinExistence type="predicted"/>
<reference evidence="2" key="1">
    <citation type="journal article" date="2019" name="Int. J. Syst. Evol. Microbiol.">
        <title>The Global Catalogue of Microorganisms (GCM) 10K type strain sequencing project: providing services to taxonomists for standard genome sequencing and annotation.</title>
        <authorList>
            <consortium name="The Broad Institute Genomics Platform"/>
            <consortium name="The Broad Institute Genome Sequencing Center for Infectious Disease"/>
            <person name="Wu L."/>
            <person name="Ma J."/>
        </authorList>
    </citation>
    <scope>NUCLEOTIDE SEQUENCE [LARGE SCALE GENOMIC DNA]</scope>
    <source>
        <strain evidence="2">CCM 7435</strain>
    </source>
</reference>
<dbReference type="EMBL" id="JBHUHD010000001">
    <property type="protein sequence ID" value="MFD2140173.1"/>
    <property type="molecule type" value="Genomic_DNA"/>
</dbReference>
<sequence length="66" mass="7082">MARTKIRFKASDVTRALKGAQAAGIAFPRLEIEPDGRIVVVTEKIVPPAVVATDEPAPNPWDEALS</sequence>
<comment type="caution">
    <text evidence="1">The sequence shown here is derived from an EMBL/GenBank/DDBJ whole genome shotgun (WGS) entry which is preliminary data.</text>
</comment>